<keyword evidence="5" id="KW-1185">Reference proteome</keyword>
<dbReference type="KEGG" id="dre:492354"/>
<organism evidence="4">
    <name type="scientific">Danio rerio</name>
    <name type="common">Zebrafish</name>
    <name type="synonym">Brachydanio rerio</name>
    <dbReference type="NCBI Taxonomy" id="7955"/>
    <lineage>
        <taxon>Eukaryota</taxon>
        <taxon>Metazoa</taxon>
        <taxon>Chordata</taxon>
        <taxon>Craniata</taxon>
        <taxon>Vertebrata</taxon>
        <taxon>Euteleostomi</taxon>
        <taxon>Actinopterygii</taxon>
        <taxon>Neopterygii</taxon>
        <taxon>Teleostei</taxon>
        <taxon>Ostariophysi</taxon>
        <taxon>Cypriniformes</taxon>
        <taxon>Danionidae</taxon>
        <taxon>Danioninae</taxon>
        <taxon>Danio</taxon>
    </lineage>
</organism>
<sequence>MAESQLEALEDGQIPPAVPESRPQFYYSERQRVALEQLITGGDGAFKTYLKEEQSHDFLSAREIKNITGSFVKYQEEDGGGAGAERGPGGAKTDSMHSTYWPQMSDTEVPPLDMGWPSSGLFKGVTRVSVHTHPPKPNSPHIKEVARKLIQEASKVIAIVMDLLTDLQILQDIFEASQRGVPVYMVLDLLGAPHFLDMCSRMQVGAKQLQNVRTRTVRGVGLNLSMGRIPGNVHSKYMLIDGDKVMFGTYSFCWSSSRMDRNMITVMSGQIVDFYDHDFRELYANSDKLDLFKEFHLSKPQTGTLSRAAVSKRPPAATSRFQVNLGDATRGDLKIPAHKYHNPKYLLALGQIPGPAEPMQEFLKTMEPQNPEDLLEDLQGEPENLPVETEKKKKNKRQKKKEKKKKKGDNTSDVVIDDNTSKHADENFEKTSMKKRSCFWRCFVKSK</sequence>
<dbReference type="SUPFAM" id="SSF56024">
    <property type="entry name" value="Phospholipase D/nuclease"/>
    <property type="match status" value="1"/>
</dbReference>
<name>A0A0R4IIC5_DANRE</name>
<accession>A0A8M1N373</accession>
<dbReference type="EMBL" id="CU929440">
    <property type="status" value="NOT_ANNOTATED_CDS"/>
    <property type="molecule type" value="Genomic_DNA"/>
</dbReference>
<dbReference type="Ensembl" id="ENSDART00000162789.2">
    <property type="protein sequence ID" value="ENSDARP00000135516.1"/>
    <property type="gene ID" value="ENSDARG00000104188.2"/>
</dbReference>
<dbReference type="ZFIN" id="ZDB-GENE-041114-194">
    <property type="gene designation" value="fam83fb"/>
</dbReference>
<dbReference type="SMR" id="A0A0R4IIC5"/>
<dbReference type="RefSeq" id="NP_001007321.2">
    <property type="nucleotide sequence ID" value="NM_001007320.3"/>
</dbReference>
<dbReference type="InterPro" id="IPR050944">
    <property type="entry name" value="FAM83"/>
</dbReference>
<evidence type="ECO:0000313" key="6">
    <source>
        <dbReference type="RefSeq" id="NP_001007321.2"/>
    </source>
</evidence>
<feature type="compositionally biased region" description="Basic residues" evidence="2">
    <location>
        <begin position="392"/>
        <end position="407"/>
    </location>
</feature>
<dbReference type="InterPro" id="IPR012461">
    <property type="entry name" value="SACK1"/>
</dbReference>
<dbReference type="CTD" id="492354"/>
<reference evidence="4 5" key="2">
    <citation type="journal article" date="2013" name="Nature">
        <title>The zebrafish reference genome sequence and its relationship to the human genome.</title>
        <authorList>
            <consortium name="Genome Reference Consortium Zebrafish"/>
            <person name="Howe K."/>
            <person name="Clark M.D."/>
            <person name="Torroja C.F."/>
            <person name="Torrance J."/>
            <person name="Berthelot C."/>
            <person name="Muffato M."/>
            <person name="Collins J.E."/>
            <person name="Humphray S."/>
            <person name="McLaren K."/>
            <person name="Matthews L."/>
            <person name="McLaren S."/>
            <person name="Sealy I."/>
            <person name="Caccamo M."/>
            <person name="Churcher C."/>
            <person name="Scott C."/>
            <person name="Barrett J.C."/>
            <person name="Koch R."/>
            <person name="Rauch G.J."/>
            <person name="White S."/>
            <person name="Chow W."/>
            <person name="Kilian B."/>
            <person name="Quintais L.T."/>
            <person name="Guerra-Assuncao J.A."/>
            <person name="Zhou Y."/>
            <person name="Gu Y."/>
            <person name="Yen J."/>
            <person name="Vogel J.H."/>
            <person name="Eyre T."/>
            <person name="Redmond S."/>
            <person name="Banerjee R."/>
            <person name="Chi J."/>
            <person name="Fu B."/>
            <person name="Langley E."/>
            <person name="Maguire S.F."/>
            <person name="Laird G.K."/>
            <person name="Lloyd D."/>
            <person name="Kenyon E."/>
            <person name="Donaldson S."/>
            <person name="Sehra H."/>
            <person name="Almeida-King J."/>
            <person name="Loveland J."/>
            <person name="Trevanion S."/>
            <person name="Jones M."/>
            <person name="Quail M."/>
            <person name="Willey D."/>
            <person name="Hunt A."/>
            <person name="Burton J."/>
            <person name="Sims S."/>
            <person name="McLay K."/>
            <person name="Plumb B."/>
            <person name="Davis J."/>
            <person name="Clee C."/>
            <person name="Oliver K."/>
            <person name="Clark R."/>
            <person name="Riddle C."/>
            <person name="Elliot D."/>
            <person name="Eliott D."/>
            <person name="Threadgold G."/>
            <person name="Harden G."/>
            <person name="Ware D."/>
            <person name="Begum S."/>
            <person name="Mortimore B."/>
            <person name="Mortimer B."/>
            <person name="Kerry G."/>
            <person name="Heath P."/>
            <person name="Phillimore B."/>
            <person name="Tracey A."/>
            <person name="Corby N."/>
            <person name="Dunn M."/>
            <person name="Johnson C."/>
            <person name="Wood J."/>
            <person name="Clark S."/>
            <person name="Pelan S."/>
            <person name="Griffiths G."/>
            <person name="Smith M."/>
            <person name="Glithero R."/>
            <person name="Howden P."/>
            <person name="Barker N."/>
            <person name="Lloyd C."/>
            <person name="Stevens C."/>
            <person name="Harley J."/>
            <person name="Holt K."/>
            <person name="Panagiotidis G."/>
            <person name="Lovell J."/>
            <person name="Beasley H."/>
            <person name="Henderson C."/>
            <person name="Gordon D."/>
            <person name="Auger K."/>
            <person name="Wright D."/>
            <person name="Collins J."/>
            <person name="Raisen C."/>
            <person name="Dyer L."/>
            <person name="Leung K."/>
            <person name="Robertson L."/>
            <person name="Ambridge K."/>
            <person name="Leongamornlert D."/>
            <person name="McGuire S."/>
            <person name="Gilderthorp R."/>
            <person name="Griffiths C."/>
            <person name="Manthravadi D."/>
            <person name="Nichol S."/>
            <person name="Barker G."/>
            <person name="Whitehead S."/>
            <person name="Kay M."/>
            <person name="Brown J."/>
            <person name="Murnane C."/>
            <person name="Gray E."/>
            <person name="Humphries M."/>
            <person name="Sycamore N."/>
            <person name="Barker D."/>
            <person name="Saunders D."/>
            <person name="Wallis J."/>
            <person name="Babbage A."/>
            <person name="Hammond S."/>
            <person name="Mashreghi-Mohammadi M."/>
            <person name="Barr L."/>
            <person name="Martin S."/>
            <person name="Wray P."/>
            <person name="Ellington A."/>
            <person name="Matthews N."/>
            <person name="Ellwood M."/>
            <person name="Woodmansey R."/>
            <person name="Clark G."/>
            <person name="Cooper J."/>
            <person name="Cooper J."/>
            <person name="Tromans A."/>
            <person name="Grafham D."/>
            <person name="Skuce C."/>
            <person name="Pandian R."/>
            <person name="Andrews R."/>
            <person name="Harrison E."/>
            <person name="Kimberley A."/>
            <person name="Garnett J."/>
            <person name="Fosker N."/>
            <person name="Hall R."/>
            <person name="Garner P."/>
            <person name="Kelly D."/>
            <person name="Bird C."/>
            <person name="Palmer S."/>
            <person name="Gehring I."/>
            <person name="Berger A."/>
            <person name="Dooley C.M."/>
            <person name="Ersan-Urun Z."/>
            <person name="Eser C."/>
            <person name="Geiger H."/>
            <person name="Geisler M."/>
            <person name="Karotki L."/>
            <person name="Kirn A."/>
            <person name="Konantz J."/>
            <person name="Konantz M."/>
            <person name="Oberlander M."/>
            <person name="Rudolph-Geiger S."/>
            <person name="Teucke M."/>
            <person name="Lanz C."/>
            <person name="Raddatz G."/>
            <person name="Osoegawa K."/>
            <person name="Zhu B."/>
            <person name="Rapp A."/>
            <person name="Widaa S."/>
            <person name="Langford C."/>
            <person name="Yang F."/>
            <person name="Schuster S.C."/>
            <person name="Carter N.P."/>
            <person name="Harrow J."/>
            <person name="Ning Z."/>
            <person name="Herrero J."/>
            <person name="Searle S.M."/>
            <person name="Enright A."/>
            <person name="Geisler R."/>
            <person name="Plasterk R.H."/>
            <person name="Lee C."/>
            <person name="Westerfield M."/>
            <person name="de Jong P.J."/>
            <person name="Zon L.I."/>
            <person name="Postlethwait J.H."/>
            <person name="Nusslein-Volhard C."/>
            <person name="Hubbard T.J."/>
            <person name="Roest Crollius H."/>
            <person name="Rogers J."/>
            <person name="Stemple D.L."/>
        </authorList>
    </citation>
    <scope>NUCLEOTIDE SEQUENCE [LARGE SCALE GENOMIC DNA]</scope>
    <source>
        <strain evidence="4">Tuebingen</strain>
    </source>
</reference>
<dbReference type="AGR" id="ZFIN:ZDB-GENE-041114-194"/>
<reference evidence="6" key="1">
    <citation type="journal article" date="2002" name="Proc. Natl. Acad. Sci. U.S.A.">
        <title>Generation and initial analysis of more than 15,000 full-length human and mouse cDNA sequences.</title>
        <authorList>
            <consortium name="Mammalian Gene Collection Program Team"/>
            <person name="Strausberg R.L."/>
            <person name="Feingold E.A."/>
            <person name="Grouse L.H."/>
            <person name="Derge J.G."/>
            <person name="Klausner R.D."/>
            <person name="Collins F.S."/>
            <person name="Wagner L."/>
            <person name="Shenmen C.M."/>
            <person name="Schuler G.D."/>
            <person name="Altschul S.F."/>
            <person name="Zeeberg B."/>
            <person name="Buetow K.H."/>
            <person name="Schaefer C.F."/>
            <person name="Bhat N.K."/>
            <person name="Hopkins R.F."/>
            <person name="Jordan H."/>
            <person name="Moore T."/>
            <person name="Max S.I."/>
            <person name="Wang J."/>
            <person name="Hsieh F."/>
            <person name="Diatchenko L."/>
            <person name="Marusina K."/>
            <person name="Farmer A.A."/>
            <person name="Rubin G.M."/>
            <person name="Hong L."/>
            <person name="Stapleton M."/>
            <person name="Soares M.B."/>
            <person name="Bonaldo M.F."/>
            <person name="Casavant T.L."/>
            <person name="Scheetz T.E."/>
            <person name="Brownstein M.J."/>
            <person name="Usdin T.B."/>
            <person name="Toshiyuki S."/>
            <person name="Carninci P."/>
            <person name="Prange C."/>
            <person name="Raha S.S."/>
            <person name="Loquellano N.A."/>
            <person name="Peters G.J."/>
            <person name="Abramson R.D."/>
            <person name="Mullahy S.J."/>
            <person name="Bosak S.A."/>
            <person name="McEwan P.J."/>
            <person name="McKernan K.J."/>
            <person name="Malek J.A."/>
            <person name="Gunaratne P.H."/>
            <person name="Richards S."/>
            <person name="Worley K.C."/>
            <person name="Hale S."/>
            <person name="Garcia A.M."/>
            <person name="Gay L.J."/>
            <person name="Hulyk S.W."/>
            <person name="Villalon D.K."/>
            <person name="Muzny D.M."/>
            <person name="Sodergren E.J."/>
            <person name="Lu X."/>
            <person name="Gibbs R.A."/>
            <person name="Fahey J."/>
            <person name="Helton E."/>
            <person name="Ketteman M."/>
            <person name="Madan A."/>
            <person name="Rodrigues S."/>
            <person name="Sanchez A."/>
            <person name="Whiting M."/>
            <person name="Madan A."/>
            <person name="Young A.C."/>
            <person name="Shevchenko Y."/>
            <person name="Bouffard G.G."/>
            <person name="Blakesley R.W."/>
            <person name="Touchman J.W."/>
            <person name="Green E.D."/>
            <person name="Dickson M.C."/>
            <person name="Rodriguez A.C."/>
            <person name="Grimwood J."/>
            <person name="Schmutz J."/>
            <person name="Myers R.M."/>
            <person name="Butterfield Y.S."/>
            <person name="Krzywinski M.I."/>
            <person name="Skalska U."/>
            <person name="Smailus D.E."/>
            <person name="Schnerch A."/>
            <person name="Schein J.E."/>
            <person name="Jones S.J."/>
            <person name="Marra M.A."/>
        </authorList>
    </citation>
    <scope>NUCLEOTIDE SEQUENCE</scope>
    <source>
        <strain evidence="6">Tuebingen</strain>
    </source>
</reference>
<feature type="region of interest" description="Disordered" evidence="2">
    <location>
        <begin position="76"/>
        <end position="96"/>
    </location>
</feature>
<dbReference type="Proteomes" id="UP000000437">
    <property type="component" value="Chromosome 6"/>
</dbReference>
<evidence type="ECO:0000256" key="2">
    <source>
        <dbReference type="SAM" id="MobiDB-lite"/>
    </source>
</evidence>
<dbReference type="Pfam" id="PF07894">
    <property type="entry name" value="SACK1"/>
    <property type="match status" value="1"/>
</dbReference>
<dbReference type="PaxDb" id="7955-ENSDARP00000055408"/>
<gene>
    <name evidence="4 6 7" type="primary">fam83fb</name>
    <name evidence="6" type="synonym">zgc:92122</name>
</gene>
<dbReference type="GO" id="GO:0007165">
    <property type="term" value="P:signal transduction"/>
    <property type="evidence" value="ECO:0000318"/>
    <property type="project" value="GO_Central"/>
</dbReference>
<dbReference type="GeneTree" id="ENSGT00940000164021"/>
<comment type="similarity">
    <text evidence="1">Belongs to the FAM83 family.</text>
</comment>
<dbReference type="PhylomeDB" id="A0A0R4IIC5"/>
<dbReference type="OrthoDB" id="6103632at2759"/>
<evidence type="ECO:0000259" key="3">
    <source>
        <dbReference type="Pfam" id="PF07894"/>
    </source>
</evidence>
<dbReference type="eggNOG" id="ENOG502QPW1">
    <property type="taxonomic scope" value="Eukaryota"/>
</dbReference>
<dbReference type="PANTHER" id="PTHR16181">
    <property type="entry name" value="PROTEIN FAM83A-RELATED"/>
    <property type="match status" value="1"/>
</dbReference>
<dbReference type="PANTHER" id="PTHR16181:SF17">
    <property type="entry name" value="FAMILY WITH SEQUENCE SIMILARITY 83 MEMBER FB"/>
    <property type="match status" value="1"/>
</dbReference>
<evidence type="ECO:0000313" key="4">
    <source>
        <dbReference type="Ensembl" id="ENSDARP00000135516"/>
    </source>
</evidence>
<feature type="domain" description="Scaffolding anchor of CK1" evidence="3">
    <location>
        <begin position="17"/>
        <end position="287"/>
    </location>
</feature>
<feature type="compositionally biased region" description="Gly residues" evidence="2">
    <location>
        <begin position="80"/>
        <end position="90"/>
    </location>
</feature>
<dbReference type="GO" id="GO:0019901">
    <property type="term" value="F:protein kinase binding"/>
    <property type="evidence" value="ECO:0000318"/>
    <property type="project" value="GO_Central"/>
</dbReference>
<dbReference type="EMBL" id="CU659674">
    <property type="status" value="NOT_ANNOTATED_CDS"/>
    <property type="molecule type" value="Genomic_DNA"/>
</dbReference>
<feature type="compositionally biased region" description="Basic and acidic residues" evidence="2">
    <location>
        <begin position="419"/>
        <end position="432"/>
    </location>
</feature>
<accession>A0A0R4IIC5</accession>
<evidence type="ECO:0000256" key="1">
    <source>
        <dbReference type="ARBA" id="ARBA00006937"/>
    </source>
</evidence>
<proteinExistence type="inferred from homology"/>
<evidence type="ECO:0000313" key="7">
    <source>
        <dbReference type="ZFIN" id="ZDB-GENE-041114-194"/>
    </source>
</evidence>
<evidence type="ECO:0000313" key="5">
    <source>
        <dbReference type="Proteomes" id="UP000000437"/>
    </source>
</evidence>
<dbReference type="AlphaFoldDB" id="A0A0R4IIC5"/>
<dbReference type="GeneID" id="492354"/>
<reference evidence="4" key="3">
    <citation type="submission" date="2015-11" db="UniProtKB">
        <authorList>
            <consortium name="Ensembl"/>
        </authorList>
    </citation>
    <scope>IDENTIFICATION</scope>
    <source>
        <strain evidence="4">Tuebingen</strain>
    </source>
</reference>
<dbReference type="Bgee" id="ENSDARG00000104188">
    <property type="expression patterns" value="Expressed in intestine and 8 other cell types or tissues"/>
</dbReference>
<feature type="region of interest" description="Disordered" evidence="2">
    <location>
        <begin position="1"/>
        <end position="23"/>
    </location>
</feature>
<dbReference type="ExpressionAtlas" id="A0A0R4IIC5">
    <property type="expression patterns" value="baseline and differential"/>
</dbReference>
<protein>
    <submittedName>
        <fullName evidence="4">Family with sequence similarity 83 member Fb</fullName>
    </submittedName>
    <submittedName>
        <fullName evidence="6">Uncharacterized protein LOC492354</fullName>
    </submittedName>
</protein>
<dbReference type="OMA" id="DGHIGAK"/>
<reference evidence="6" key="4">
    <citation type="submission" date="2025-04" db="UniProtKB">
        <authorList>
            <consortium name="RefSeq"/>
        </authorList>
    </citation>
    <scope>IDENTIFICATION</scope>
    <source>
        <strain evidence="6">Tuebingen</strain>
    </source>
</reference>
<feature type="region of interest" description="Disordered" evidence="2">
    <location>
        <begin position="374"/>
        <end position="432"/>
    </location>
</feature>
<dbReference type="Gene3D" id="3.30.870.10">
    <property type="entry name" value="Endonuclease Chain A"/>
    <property type="match status" value="1"/>
</dbReference>